<evidence type="ECO:0000313" key="1">
    <source>
        <dbReference type="EMBL" id="MBH8578356.1"/>
    </source>
</evidence>
<comment type="caution">
    <text evidence="1">The sequence shown here is derived from an EMBL/GenBank/DDBJ whole genome shotgun (WGS) entry which is preliminary data.</text>
</comment>
<name>A0A8J7I938_9NOST</name>
<proteinExistence type="predicted"/>
<dbReference type="RefSeq" id="WP_214437019.1">
    <property type="nucleotide sequence ID" value="NZ_CAWPUQ010000264.1"/>
</dbReference>
<protein>
    <submittedName>
        <fullName evidence="1">Uncharacterized protein</fullName>
    </submittedName>
</protein>
<organism evidence="1 2">
    <name type="scientific">Dendronalium phyllosphericum CENA369</name>
    <dbReference type="NCBI Taxonomy" id="1725256"/>
    <lineage>
        <taxon>Bacteria</taxon>
        <taxon>Bacillati</taxon>
        <taxon>Cyanobacteriota</taxon>
        <taxon>Cyanophyceae</taxon>
        <taxon>Nostocales</taxon>
        <taxon>Nostocaceae</taxon>
        <taxon>Dendronalium</taxon>
        <taxon>Dendronalium phyllosphericum</taxon>
    </lineage>
</organism>
<dbReference type="EMBL" id="JAECZA010000324">
    <property type="protein sequence ID" value="MBH8578356.1"/>
    <property type="molecule type" value="Genomic_DNA"/>
</dbReference>
<gene>
    <name evidence="1" type="ORF">I8752_36545</name>
</gene>
<reference evidence="1 2" key="1">
    <citation type="journal article" date="2021" name="Int. J. Syst. Evol. Microbiol.">
        <title>Amazonocrinis nigriterrae gen. nov., sp. nov., Atlanticothrix silvestris gen. nov., sp. nov. and Dendronalium phyllosphericum gen. nov., sp. nov., nostocacean cyanobacteria from Brazilian environments.</title>
        <authorList>
            <person name="Alvarenga D.O."/>
            <person name="Andreote A.P.D."/>
            <person name="Branco L.H.Z."/>
            <person name="Delbaje E."/>
            <person name="Cruz R.B."/>
            <person name="Varani A.M."/>
            <person name="Fiore M.F."/>
        </authorList>
    </citation>
    <scope>NUCLEOTIDE SEQUENCE [LARGE SCALE GENOMIC DNA]</scope>
    <source>
        <strain evidence="1 2">CENA369</strain>
    </source>
</reference>
<accession>A0A8J7I938</accession>
<sequence>MPLKAILIDPNGNKFAEKEFVAVARLPRAVYLDGAFCILKRIQGTQGIYQTIHYYRFPETPIEEDAIATDH</sequence>
<keyword evidence="2" id="KW-1185">Reference proteome</keyword>
<dbReference type="Proteomes" id="UP000662314">
    <property type="component" value="Unassembled WGS sequence"/>
</dbReference>
<dbReference type="AlphaFoldDB" id="A0A8J7I938"/>
<evidence type="ECO:0000313" key="2">
    <source>
        <dbReference type="Proteomes" id="UP000662314"/>
    </source>
</evidence>